<protein>
    <submittedName>
        <fullName evidence="1 3">Uncharacterized protein</fullName>
    </submittedName>
</protein>
<gene>
    <name evidence="1" type="ORF">BTMF_LOCUS3429</name>
</gene>
<reference evidence="3" key="1">
    <citation type="submission" date="2017-02" db="UniProtKB">
        <authorList>
            <consortium name="WormBaseParasite"/>
        </authorList>
    </citation>
    <scope>IDENTIFICATION</scope>
</reference>
<sequence>MKAVKQMAASVIASRIFLEAIILSKYNVLFLIV</sequence>
<proteinExistence type="predicted"/>
<dbReference type="WBParaSite" id="BTMF_0000412701-mRNA-1">
    <property type="protein sequence ID" value="BTMF_0000412701-mRNA-1"/>
    <property type="gene ID" value="BTMF_0000412701"/>
</dbReference>
<accession>A0A0R3QCP7</accession>
<evidence type="ECO:0000313" key="3">
    <source>
        <dbReference type="WBParaSite" id="BTMF_0000412701-mRNA-1"/>
    </source>
</evidence>
<dbReference type="AlphaFoldDB" id="A0A0R3QCP7"/>
<evidence type="ECO:0000313" key="1">
    <source>
        <dbReference type="EMBL" id="VDO14769.1"/>
    </source>
</evidence>
<dbReference type="EMBL" id="UZAG01003086">
    <property type="protein sequence ID" value="VDO14769.1"/>
    <property type="molecule type" value="Genomic_DNA"/>
</dbReference>
<dbReference type="Proteomes" id="UP000280834">
    <property type="component" value="Unassembled WGS sequence"/>
</dbReference>
<organism evidence="3">
    <name type="scientific">Brugia timori</name>
    <dbReference type="NCBI Taxonomy" id="42155"/>
    <lineage>
        <taxon>Eukaryota</taxon>
        <taxon>Metazoa</taxon>
        <taxon>Ecdysozoa</taxon>
        <taxon>Nematoda</taxon>
        <taxon>Chromadorea</taxon>
        <taxon>Rhabditida</taxon>
        <taxon>Spirurina</taxon>
        <taxon>Spiruromorpha</taxon>
        <taxon>Filarioidea</taxon>
        <taxon>Onchocercidae</taxon>
        <taxon>Brugia</taxon>
    </lineage>
</organism>
<name>A0A0R3QCP7_9BILA</name>
<keyword evidence="2" id="KW-1185">Reference proteome</keyword>
<reference evidence="1 2" key="2">
    <citation type="submission" date="2018-11" db="EMBL/GenBank/DDBJ databases">
        <authorList>
            <consortium name="Pathogen Informatics"/>
        </authorList>
    </citation>
    <scope>NUCLEOTIDE SEQUENCE [LARGE SCALE GENOMIC DNA]</scope>
</reference>
<evidence type="ECO:0000313" key="2">
    <source>
        <dbReference type="Proteomes" id="UP000280834"/>
    </source>
</evidence>